<dbReference type="RefSeq" id="WP_400189001.1">
    <property type="nucleotide sequence ID" value="NZ_JBGORX010000019.1"/>
</dbReference>
<dbReference type="EMBL" id="JBGORX010000019">
    <property type="protein sequence ID" value="MFJ1270222.1"/>
    <property type="molecule type" value="Genomic_DNA"/>
</dbReference>
<sequence length="81" mass="9098">ANDSVRSPHVKVGHRQGFIKREKRPCAAFFVSVIHEIYYSNTAYTIYGVARIKETPCNQATLIAHNGNEADERTLPINLQA</sequence>
<evidence type="ECO:0000313" key="2">
    <source>
        <dbReference type="Proteomes" id="UP001615550"/>
    </source>
</evidence>
<proteinExistence type="predicted"/>
<reference evidence="1 2" key="1">
    <citation type="submission" date="2024-08" db="EMBL/GenBank/DDBJ databases">
        <title>Draft Genome Sequence of Legionella lytica strain DSB2004, Isolated From a Fire Sprinkler System.</title>
        <authorList>
            <person name="Everhart A.D."/>
            <person name="Kidane D.T."/>
            <person name="Farone A.L."/>
            <person name="Farone M.B."/>
        </authorList>
    </citation>
    <scope>NUCLEOTIDE SEQUENCE [LARGE SCALE GENOMIC DNA]</scope>
    <source>
        <strain evidence="1 2">DSB2004</strain>
    </source>
</reference>
<feature type="non-terminal residue" evidence="1">
    <location>
        <position position="1"/>
    </location>
</feature>
<name>A0ABW8DBW3_9GAMM</name>
<gene>
    <name evidence="1" type="ORF">ACD661_16845</name>
</gene>
<accession>A0ABW8DBW3</accession>
<dbReference type="Proteomes" id="UP001615550">
    <property type="component" value="Unassembled WGS sequence"/>
</dbReference>
<evidence type="ECO:0000313" key="1">
    <source>
        <dbReference type="EMBL" id="MFJ1270222.1"/>
    </source>
</evidence>
<keyword evidence="2" id="KW-1185">Reference proteome</keyword>
<organism evidence="1 2">
    <name type="scientific">Legionella lytica</name>
    <dbReference type="NCBI Taxonomy" id="96232"/>
    <lineage>
        <taxon>Bacteria</taxon>
        <taxon>Pseudomonadati</taxon>
        <taxon>Pseudomonadota</taxon>
        <taxon>Gammaproteobacteria</taxon>
        <taxon>Legionellales</taxon>
        <taxon>Legionellaceae</taxon>
        <taxon>Legionella</taxon>
    </lineage>
</organism>
<comment type="caution">
    <text evidence="1">The sequence shown here is derived from an EMBL/GenBank/DDBJ whole genome shotgun (WGS) entry which is preliminary data.</text>
</comment>
<protein>
    <submittedName>
        <fullName evidence="1">Uncharacterized protein</fullName>
    </submittedName>
</protein>